<evidence type="ECO:0000259" key="3">
    <source>
        <dbReference type="PROSITE" id="PS50041"/>
    </source>
</evidence>
<dbReference type="OrthoDB" id="441660at2759"/>
<dbReference type="Gene3D" id="3.10.100.10">
    <property type="entry name" value="Mannose-Binding Protein A, subunit A"/>
    <property type="match status" value="1"/>
</dbReference>
<comment type="caution">
    <text evidence="4">The sequence shown here is derived from an EMBL/GenBank/DDBJ whole genome shotgun (WGS) entry which is preliminary data.</text>
</comment>
<evidence type="ECO:0000313" key="4">
    <source>
        <dbReference type="EMBL" id="PIC54367.1"/>
    </source>
</evidence>
<sequence length="245" mass="26030">MKLFSVFLIFLGITVVCSIIIGDGDSFGSSSSSEESYSGGRGHGGRPGGGRPRPPGGRPGGRPGGGRPPRPRPTGPRCPDGWMRFNRTQGPWCIKVFYAPGYYVTAEALCAANGAKVSGFQDSNERMAVANAGRLANSQNGGGAWGEIWVGAHRNSWCPTARSCAPIDAFSWTDGHTTGKAGFMWAPGEPNTWLPTGGTQDCLIMHTTSFDGQRARFNFDHGAMDDSMCAYTWGMVACGKRPGTR</sequence>
<feature type="chain" id="PRO_5013935907" description="C-type lectin domain-containing protein" evidence="2">
    <location>
        <begin position="19"/>
        <end position="245"/>
    </location>
</feature>
<dbReference type="SUPFAM" id="SSF56436">
    <property type="entry name" value="C-type lectin-like"/>
    <property type="match status" value="1"/>
</dbReference>
<dbReference type="AlphaFoldDB" id="A0A2G5VRV7"/>
<feature type="compositionally biased region" description="Gly residues" evidence="1">
    <location>
        <begin position="39"/>
        <end position="51"/>
    </location>
</feature>
<organism evidence="4 5">
    <name type="scientific">Caenorhabditis nigoni</name>
    <dbReference type="NCBI Taxonomy" id="1611254"/>
    <lineage>
        <taxon>Eukaryota</taxon>
        <taxon>Metazoa</taxon>
        <taxon>Ecdysozoa</taxon>
        <taxon>Nematoda</taxon>
        <taxon>Chromadorea</taxon>
        <taxon>Rhabditida</taxon>
        <taxon>Rhabditina</taxon>
        <taxon>Rhabditomorpha</taxon>
        <taxon>Rhabditoidea</taxon>
        <taxon>Rhabditidae</taxon>
        <taxon>Peloderinae</taxon>
        <taxon>Caenorhabditis</taxon>
    </lineage>
</organism>
<dbReference type="PROSITE" id="PS50041">
    <property type="entry name" value="C_TYPE_LECTIN_2"/>
    <property type="match status" value="1"/>
</dbReference>
<name>A0A2G5VRV7_9PELO</name>
<dbReference type="InterPro" id="IPR016187">
    <property type="entry name" value="CTDL_fold"/>
</dbReference>
<dbReference type="InterPro" id="IPR001304">
    <property type="entry name" value="C-type_lectin-like"/>
</dbReference>
<accession>A0A2G5VRV7</accession>
<dbReference type="PANTHER" id="PTHR47517:SF2">
    <property type="entry name" value="C-TYPE LECTIN DOMAIN-CONTAINING PROTEIN"/>
    <property type="match status" value="1"/>
</dbReference>
<dbReference type="EMBL" id="PDUG01000001">
    <property type="protein sequence ID" value="PIC54367.1"/>
    <property type="molecule type" value="Genomic_DNA"/>
</dbReference>
<evidence type="ECO:0000256" key="1">
    <source>
        <dbReference type="SAM" id="MobiDB-lite"/>
    </source>
</evidence>
<dbReference type="Proteomes" id="UP000230233">
    <property type="component" value="Chromosome I"/>
</dbReference>
<evidence type="ECO:0000256" key="2">
    <source>
        <dbReference type="SAM" id="SignalP"/>
    </source>
</evidence>
<feature type="compositionally biased region" description="Pro residues" evidence="1">
    <location>
        <begin position="66"/>
        <end position="76"/>
    </location>
</feature>
<feature type="region of interest" description="Disordered" evidence="1">
    <location>
        <begin position="30"/>
        <end position="81"/>
    </location>
</feature>
<evidence type="ECO:0000313" key="5">
    <source>
        <dbReference type="Proteomes" id="UP000230233"/>
    </source>
</evidence>
<keyword evidence="5" id="KW-1185">Reference proteome</keyword>
<gene>
    <name evidence="4" type="primary">Cnig_chr_I.g3648</name>
    <name evidence="4" type="ORF">B9Z55_003648</name>
</gene>
<keyword evidence="2" id="KW-0732">Signal</keyword>
<protein>
    <recommendedName>
        <fullName evidence="3">C-type lectin domain-containing protein</fullName>
    </recommendedName>
</protein>
<dbReference type="STRING" id="1611254.A0A2G5VRV7"/>
<dbReference type="SMART" id="SM00034">
    <property type="entry name" value="CLECT"/>
    <property type="match status" value="1"/>
</dbReference>
<feature type="domain" description="C-type lectin" evidence="3">
    <location>
        <begin position="89"/>
        <end position="229"/>
    </location>
</feature>
<dbReference type="PANTHER" id="PTHR47517">
    <property type="entry name" value="C-TYPE LECTIN-RELATED"/>
    <property type="match status" value="1"/>
</dbReference>
<dbReference type="InterPro" id="IPR016186">
    <property type="entry name" value="C-type_lectin-like/link_sf"/>
</dbReference>
<proteinExistence type="predicted"/>
<reference evidence="5" key="1">
    <citation type="submission" date="2017-10" db="EMBL/GenBank/DDBJ databases">
        <title>Rapid genome shrinkage in a self-fertile nematode reveals novel sperm competition proteins.</title>
        <authorList>
            <person name="Yin D."/>
            <person name="Schwarz E.M."/>
            <person name="Thomas C.G."/>
            <person name="Felde R.L."/>
            <person name="Korf I.F."/>
            <person name="Cutter A.D."/>
            <person name="Schartner C.M."/>
            <person name="Ralston E.J."/>
            <person name="Meyer B.J."/>
            <person name="Haag E.S."/>
        </authorList>
    </citation>
    <scope>NUCLEOTIDE SEQUENCE [LARGE SCALE GENOMIC DNA]</scope>
    <source>
        <strain evidence="5">JU1422</strain>
    </source>
</reference>
<feature type="signal peptide" evidence="2">
    <location>
        <begin position="1"/>
        <end position="18"/>
    </location>
</feature>